<dbReference type="InterPro" id="IPR036390">
    <property type="entry name" value="WH_DNA-bd_sf"/>
</dbReference>
<sequence length="302" mass="34817">MAKRSETKIGPRDNQILMALDRCPLTVSQLMKLSATFESRFTDPSNLRRRLRALSKCGFIKSWRYGFATDGQPPKYFKLSREGFRFLYDDSVALPRRRYFEEIRLGHHQHTHALAELIVHVICQADREGIRVVQYARENSVRIDAAGFTLYPDCAFQLVDAFGGKFNFVVELDNATERIRTTKDTESIERKIRGYDAHQYQFRANDSHRYLVLFITTRSKSRLERILSLAGEIMANPARTVFVGGDLFEVIRSNPFADAVFQDHRGLKRMMIPRTRESSTSRCIRQPKPTQSNVQPAFAKSA</sequence>
<dbReference type="EMBL" id="SJPG01000001">
    <property type="protein sequence ID" value="TWT60986.1"/>
    <property type="molecule type" value="Genomic_DNA"/>
</dbReference>
<dbReference type="SUPFAM" id="SSF46785">
    <property type="entry name" value="Winged helix' DNA-binding domain"/>
    <property type="match status" value="1"/>
</dbReference>
<evidence type="ECO:0008006" key="4">
    <source>
        <dbReference type="Google" id="ProtNLM"/>
    </source>
</evidence>
<feature type="compositionally biased region" description="Polar residues" evidence="1">
    <location>
        <begin position="280"/>
        <end position="295"/>
    </location>
</feature>
<evidence type="ECO:0000313" key="2">
    <source>
        <dbReference type="EMBL" id="TWT60986.1"/>
    </source>
</evidence>
<accession>A0A5C5XD23</accession>
<dbReference type="OrthoDB" id="270627at2"/>
<evidence type="ECO:0000256" key="1">
    <source>
        <dbReference type="SAM" id="MobiDB-lite"/>
    </source>
</evidence>
<dbReference type="RefSeq" id="WP_146503028.1">
    <property type="nucleotide sequence ID" value="NZ_SJPG01000001.1"/>
</dbReference>
<name>A0A5C5XD23_9PLAN</name>
<proteinExistence type="predicted"/>
<reference evidence="2 3" key="1">
    <citation type="submission" date="2019-02" db="EMBL/GenBank/DDBJ databases">
        <title>Deep-cultivation of Planctomycetes and their phenomic and genomic characterization uncovers novel biology.</title>
        <authorList>
            <person name="Wiegand S."/>
            <person name="Jogler M."/>
            <person name="Boedeker C."/>
            <person name="Pinto D."/>
            <person name="Vollmers J."/>
            <person name="Rivas-Marin E."/>
            <person name="Kohn T."/>
            <person name="Peeters S.H."/>
            <person name="Heuer A."/>
            <person name="Rast P."/>
            <person name="Oberbeckmann S."/>
            <person name="Bunk B."/>
            <person name="Jeske O."/>
            <person name="Meyerdierks A."/>
            <person name="Storesund J.E."/>
            <person name="Kallscheuer N."/>
            <person name="Luecker S."/>
            <person name="Lage O.M."/>
            <person name="Pohl T."/>
            <person name="Merkel B.J."/>
            <person name="Hornburger P."/>
            <person name="Mueller R.-W."/>
            <person name="Bruemmer F."/>
            <person name="Labrenz M."/>
            <person name="Spormann A.M."/>
            <person name="Op Den Camp H."/>
            <person name="Overmann J."/>
            <person name="Amann R."/>
            <person name="Jetten M.S.M."/>
            <person name="Mascher T."/>
            <person name="Medema M.H."/>
            <person name="Devos D.P."/>
            <person name="Kaster A.-K."/>
            <person name="Ovreas L."/>
            <person name="Rohde M."/>
            <person name="Galperin M.Y."/>
            <person name="Jogler C."/>
        </authorList>
    </citation>
    <scope>NUCLEOTIDE SEQUENCE [LARGE SCALE GENOMIC DNA]</scope>
    <source>
        <strain evidence="2 3">Pan54</strain>
    </source>
</reference>
<gene>
    <name evidence="2" type="ORF">Pan54_17180</name>
</gene>
<dbReference type="Pfam" id="PF13814">
    <property type="entry name" value="Replic_Relax"/>
    <property type="match status" value="1"/>
</dbReference>
<dbReference type="Proteomes" id="UP000316095">
    <property type="component" value="Unassembled WGS sequence"/>
</dbReference>
<dbReference type="InterPro" id="IPR025855">
    <property type="entry name" value="Replic_Relax"/>
</dbReference>
<comment type="caution">
    <text evidence="2">The sequence shown here is derived from an EMBL/GenBank/DDBJ whole genome shotgun (WGS) entry which is preliminary data.</text>
</comment>
<evidence type="ECO:0000313" key="3">
    <source>
        <dbReference type="Proteomes" id="UP000316095"/>
    </source>
</evidence>
<dbReference type="AlphaFoldDB" id="A0A5C5XD23"/>
<keyword evidence="3" id="KW-1185">Reference proteome</keyword>
<feature type="region of interest" description="Disordered" evidence="1">
    <location>
        <begin position="275"/>
        <end position="302"/>
    </location>
</feature>
<protein>
    <recommendedName>
        <fullName evidence="4">Replication-relaxation</fullName>
    </recommendedName>
</protein>
<organism evidence="2 3">
    <name type="scientific">Rubinisphaera italica</name>
    <dbReference type="NCBI Taxonomy" id="2527969"/>
    <lineage>
        <taxon>Bacteria</taxon>
        <taxon>Pseudomonadati</taxon>
        <taxon>Planctomycetota</taxon>
        <taxon>Planctomycetia</taxon>
        <taxon>Planctomycetales</taxon>
        <taxon>Planctomycetaceae</taxon>
        <taxon>Rubinisphaera</taxon>
    </lineage>
</organism>